<protein>
    <recommendedName>
        <fullName evidence="3">Aminoglycoside phosphotransferase domain-containing protein</fullName>
    </recommendedName>
</protein>
<sequence length="499" mass="56910">MMLFATNSAYGSSTFEKLAEGGFNRTFLITMRDGFQLVARIPYPVTGPKYYAVASEVATMDFLRLSGLPIPKVYGYSPTSDNVAETEYIFMEFVKGTKLSDIWFDLEEREIESIMRQLVQLEAKMMSVSFPAGGSLYYAEDLERLALKPGIPLKDERFCIGPDMRLPLWFGRRSLLDVDRGPSSTADKSVESTLIGTANKELAYLHEFGQPLLPYRRIRRDNYQYQEQSPSDHIDNLHRYLSIASSFIPKDPSLNVFRIRHPDFQESNIIVSRLPDSSLQVVSVIDWQHAYILPTFLLASIPQRLQNHHDRISQSMTQPSLPENFDELGEAAQSNEEELHRRRLVHYHYIKSTEQFNEVHSAALADPMGVLRNRLFVHAGEPWEAETIDLKVDLIEATKNWEKLTGGGAPCPLVFDDEDVRETMKLDAALTEADDILRAAQNIVGCGEEGWVPLDHYEEAMARSKRLKEDVLAATSSAEERAEVEAHWLFDDRDEEKYM</sequence>
<proteinExistence type="predicted"/>
<evidence type="ECO:0000313" key="1">
    <source>
        <dbReference type="EMBL" id="KAG5645989.1"/>
    </source>
</evidence>
<reference evidence="1" key="2">
    <citation type="submission" date="2021-10" db="EMBL/GenBank/DDBJ databases">
        <title>Phylogenomics reveals ancestral predisposition of the termite-cultivated fungus Termitomyces towards a domesticated lifestyle.</title>
        <authorList>
            <person name="Auxier B."/>
            <person name="Grum-Grzhimaylo A."/>
            <person name="Cardenas M.E."/>
            <person name="Lodge J.D."/>
            <person name="Laessoe T."/>
            <person name="Pedersen O."/>
            <person name="Smith M.E."/>
            <person name="Kuyper T.W."/>
            <person name="Franco-Molano E.A."/>
            <person name="Baroni T.J."/>
            <person name="Aanen D.K."/>
        </authorList>
    </citation>
    <scope>NUCLEOTIDE SEQUENCE</scope>
    <source>
        <strain evidence="1">AP01</strain>
        <tissue evidence="1">Mycelium</tissue>
    </source>
</reference>
<evidence type="ECO:0000313" key="2">
    <source>
        <dbReference type="Proteomes" id="UP000775547"/>
    </source>
</evidence>
<dbReference type="OrthoDB" id="2831558at2759"/>
<reference evidence="1" key="1">
    <citation type="submission" date="2020-07" db="EMBL/GenBank/DDBJ databases">
        <authorList>
            <person name="Nieuwenhuis M."/>
            <person name="Van De Peppel L.J.J."/>
        </authorList>
    </citation>
    <scope>NUCLEOTIDE SEQUENCE</scope>
    <source>
        <strain evidence="1">AP01</strain>
        <tissue evidence="1">Mycelium</tissue>
    </source>
</reference>
<keyword evidence="2" id="KW-1185">Reference proteome</keyword>
<dbReference type="Proteomes" id="UP000775547">
    <property type="component" value="Unassembled WGS sequence"/>
</dbReference>
<dbReference type="AlphaFoldDB" id="A0A9P7KE47"/>
<comment type="caution">
    <text evidence="1">The sequence shown here is derived from an EMBL/GenBank/DDBJ whole genome shotgun (WGS) entry which is preliminary data.</text>
</comment>
<gene>
    <name evidence="1" type="ORF">DXG03_004590</name>
</gene>
<dbReference type="PANTHER" id="PTHR36091">
    <property type="entry name" value="ALTERED INHERITANCE OF MITOCHONDRIA PROTEIN 9, MITOCHONDRIAL"/>
    <property type="match status" value="1"/>
</dbReference>
<name>A0A9P7KE47_9AGAR</name>
<dbReference type="InterPro" id="IPR051035">
    <property type="entry name" value="Mito_inheritance_9"/>
</dbReference>
<dbReference type="SUPFAM" id="SSF56112">
    <property type="entry name" value="Protein kinase-like (PK-like)"/>
    <property type="match status" value="1"/>
</dbReference>
<dbReference type="EMBL" id="JABCKV010000028">
    <property type="protein sequence ID" value="KAG5645989.1"/>
    <property type="molecule type" value="Genomic_DNA"/>
</dbReference>
<evidence type="ECO:0008006" key="3">
    <source>
        <dbReference type="Google" id="ProtNLM"/>
    </source>
</evidence>
<organism evidence="1 2">
    <name type="scientific">Asterophora parasitica</name>
    <dbReference type="NCBI Taxonomy" id="117018"/>
    <lineage>
        <taxon>Eukaryota</taxon>
        <taxon>Fungi</taxon>
        <taxon>Dikarya</taxon>
        <taxon>Basidiomycota</taxon>
        <taxon>Agaricomycotina</taxon>
        <taxon>Agaricomycetes</taxon>
        <taxon>Agaricomycetidae</taxon>
        <taxon>Agaricales</taxon>
        <taxon>Tricholomatineae</taxon>
        <taxon>Lyophyllaceae</taxon>
        <taxon>Asterophora</taxon>
    </lineage>
</organism>
<dbReference type="InterPro" id="IPR011009">
    <property type="entry name" value="Kinase-like_dom_sf"/>
</dbReference>
<dbReference type="GO" id="GO:0005739">
    <property type="term" value="C:mitochondrion"/>
    <property type="evidence" value="ECO:0007669"/>
    <property type="project" value="TreeGrafter"/>
</dbReference>
<dbReference type="PANTHER" id="PTHR36091:SF2">
    <property type="entry name" value="AMINOGLYCOSIDE PHOSPHOTRANSFERASE DOMAIN-CONTAINING PROTEIN"/>
    <property type="match status" value="1"/>
</dbReference>
<accession>A0A9P7KE47</accession>
<dbReference type="Gene3D" id="3.30.200.20">
    <property type="entry name" value="Phosphorylase Kinase, domain 1"/>
    <property type="match status" value="1"/>
</dbReference>